<evidence type="ECO:0000256" key="6">
    <source>
        <dbReference type="SAM" id="MobiDB-lite"/>
    </source>
</evidence>
<evidence type="ECO:0008006" key="10">
    <source>
        <dbReference type="Google" id="ProtNLM"/>
    </source>
</evidence>
<evidence type="ECO:0000256" key="1">
    <source>
        <dbReference type="ARBA" id="ARBA00004141"/>
    </source>
</evidence>
<feature type="compositionally biased region" description="Basic and acidic residues" evidence="6">
    <location>
        <begin position="15"/>
        <end position="25"/>
    </location>
</feature>
<keyword evidence="3 7" id="KW-0812">Transmembrane</keyword>
<feature type="transmembrane region" description="Helical" evidence="7">
    <location>
        <begin position="199"/>
        <end position="222"/>
    </location>
</feature>
<keyword evidence="2" id="KW-0813">Transport</keyword>
<feature type="transmembrane region" description="Helical" evidence="7">
    <location>
        <begin position="506"/>
        <end position="529"/>
    </location>
</feature>
<keyword evidence="4 7" id="KW-1133">Transmembrane helix</keyword>
<dbReference type="FunFam" id="1.20.1250.20:FF:000106">
    <property type="entry name" value="MFS transporter, putative"/>
    <property type="match status" value="1"/>
</dbReference>
<comment type="subcellular location">
    <subcellularLocation>
        <location evidence="1">Membrane</location>
        <topology evidence="1">Multi-pass membrane protein</topology>
    </subcellularLocation>
</comment>
<dbReference type="OrthoDB" id="1935484at2759"/>
<evidence type="ECO:0000313" key="8">
    <source>
        <dbReference type="EMBL" id="VVT48690.1"/>
    </source>
</evidence>
<dbReference type="RefSeq" id="XP_031852514.1">
    <property type="nucleotide sequence ID" value="XM_031996623.1"/>
</dbReference>
<feature type="transmembrane region" description="Helical" evidence="7">
    <location>
        <begin position="234"/>
        <end position="255"/>
    </location>
</feature>
<dbReference type="Gene3D" id="1.20.1250.20">
    <property type="entry name" value="MFS general substrate transporter like domains"/>
    <property type="match status" value="2"/>
</dbReference>
<keyword evidence="5 7" id="KW-0472">Membrane</keyword>
<protein>
    <recommendedName>
        <fullName evidence="10">Major facilitator superfamily (MFS) profile domain-containing protein</fullName>
    </recommendedName>
</protein>
<feature type="transmembrane region" description="Helical" evidence="7">
    <location>
        <begin position="439"/>
        <end position="461"/>
    </location>
</feature>
<organism evidence="8 9">
    <name type="scientific">Magnusiomyces paraingens</name>
    <dbReference type="NCBI Taxonomy" id="2606893"/>
    <lineage>
        <taxon>Eukaryota</taxon>
        <taxon>Fungi</taxon>
        <taxon>Dikarya</taxon>
        <taxon>Ascomycota</taxon>
        <taxon>Saccharomycotina</taxon>
        <taxon>Dipodascomycetes</taxon>
        <taxon>Dipodascales</taxon>
        <taxon>Dipodascaceae</taxon>
        <taxon>Magnusiomyces</taxon>
    </lineage>
</organism>
<name>A0A5E8BC87_9ASCO</name>
<feature type="region of interest" description="Disordered" evidence="6">
    <location>
        <begin position="1"/>
        <end position="25"/>
    </location>
</feature>
<feature type="transmembrane region" description="Helical" evidence="7">
    <location>
        <begin position="473"/>
        <end position="494"/>
    </location>
</feature>
<gene>
    <name evidence="8" type="ORF">SAPINGB_P001903</name>
</gene>
<keyword evidence="9" id="KW-1185">Reference proteome</keyword>
<dbReference type="GO" id="GO:0016020">
    <property type="term" value="C:membrane"/>
    <property type="evidence" value="ECO:0007669"/>
    <property type="project" value="UniProtKB-SubCell"/>
</dbReference>
<proteinExistence type="predicted"/>
<evidence type="ECO:0000256" key="7">
    <source>
        <dbReference type="SAM" id="Phobius"/>
    </source>
</evidence>
<dbReference type="AlphaFoldDB" id="A0A5E8BC87"/>
<evidence type="ECO:0000256" key="5">
    <source>
        <dbReference type="ARBA" id="ARBA00023136"/>
    </source>
</evidence>
<accession>A0A5E8BC87</accession>
<dbReference type="FunFam" id="1.20.1250.20:FF:000247">
    <property type="entry name" value="MFS general substrate transporter"/>
    <property type="match status" value="1"/>
</dbReference>
<feature type="compositionally biased region" description="Polar residues" evidence="6">
    <location>
        <begin position="1"/>
        <end position="14"/>
    </location>
</feature>
<dbReference type="Pfam" id="PF07690">
    <property type="entry name" value="MFS_1"/>
    <property type="match status" value="1"/>
</dbReference>
<dbReference type="EMBL" id="CABVLU010000002">
    <property type="protein sequence ID" value="VVT48690.1"/>
    <property type="molecule type" value="Genomic_DNA"/>
</dbReference>
<dbReference type="GO" id="GO:0022857">
    <property type="term" value="F:transmembrane transporter activity"/>
    <property type="evidence" value="ECO:0007669"/>
    <property type="project" value="InterPro"/>
</dbReference>
<feature type="transmembrane region" description="Helical" evidence="7">
    <location>
        <begin position="267"/>
        <end position="288"/>
    </location>
</feature>
<feature type="transmembrane region" description="Helical" evidence="7">
    <location>
        <begin position="348"/>
        <end position="370"/>
    </location>
</feature>
<sequence length="567" mass="65081">MSSEITEKNNTVVHTKSDDDSTKDKTLITTAFSNNEDVYDTEGEQKLKGRKPFYGGKDHVFRDPEVADHYRQIYDKATYEGRFHFDPDFEWTPKQETKLLWKIELRACLWACAMFMALQLDRGNIGQALSDNMLKDLNLTTNDYNTGQTIFRVCFLAAELPSQLVSKKIGPDRWIPTQITIWSIVAMCQSRLSGKGSFYATRALLGLLEGGFIADTVSWLSYFYTGYELPIRLSFFWTTLTLTDICASLLAFGVLRMRGILGWAGWRWLFLLEGIFTLIIGLLSFIQLPPSPVQTKTWFRPKGWFTEFEEKLIVNRVLRDDPSKGDMHNRQAVTVKQLWESLCDYDLWPLYFIGLVSYIPTSTVSAYLTLTLKQLGFSTFNTNLLTIPPNAVHIVLLLAQTWLTERINERTLTSTLQPLWIIPCIGTLAFWSKSLSDVWGTYALLVVLLSGPYIHAILVGWCSRNSNTVRTRTVSAAVYNMFVQAGSIIAANIYRKDDSPKYRRGNRVLFGIGFVSLAILIGTKIYYVWRNKSRDKIWNAMTLEQQHEYRQNTTDKGNKRLDFRFAH</sequence>
<dbReference type="PANTHER" id="PTHR43791">
    <property type="entry name" value="PERMEASE-RELATED"/>
    <property type="match status" value="1"/>
</dbReference>
<dbReference type="Proteomes" id="UP000398389">
    <property type="component" value="Unassembled WGS sequence"/>
</dbReference>
<feature type="transmembrane region" description="Helical" evidence="7">
    <location>
        <begin position="382"/>
        <end position="403"/>
    </location>
</feature>
<dbReference type="SUPFAM" id="SSF103473">
    <property type="entry name" value="MFS general substrate transporter"/>
    <property type="match status" value="1"/>
</dbReference>
<evidence type="ECO:0000256" key="2">
    <source>
        <dbReference type="ARBA" id="ARBA00022448"/>
    </source>
</evidence>
<dbReference type="PANTHER" id="PTHR43791:SF29">
    <property type="entry name" value="MAJOR FACILITATOR SUPERFAMILY (MFS) PROFILE DOMAIN-CONTAINING PROTEIN"/>
    <property type="match status" value="1"/>
</dbReference>
<evidence type="ECO:0000256" key="3">
    <source>
        <dbReference type="ARBA" id="ARBA00022692"/>
    </source>
</evidence>
<reference evidence="8 9" key="1">
    <citation type="submission" date="2019-09" db="EMBL/GenBank/DDBJ databases">
        <authorList>
            <person name="Brejova B."/>
        </authorList>
    </citation>
    <scope>NUCLEOTIDE SEQUENCE [LARGE SCALE GENOMIC DNA]</scope>
</reference>
<dbReference type="InterPro" id="IPR011701">
    <property type="entry name" value="MFS"/>
</dbReference>
<dbReference type="GeneID" id="43580723"/>
<evidence type="ECO:0000313" key="9">
    <source>
        <dbReference type="Proteomes" id="UP000398389"/>
    </source>
</evidence>
<evidence type="ECO:0000256" key="4">
    <source>
        <dbReference type="ARBA" id="ARBA00022989"/>
    </source>
</evidence>
<dbReference type="InterPro" id="IPR036259">
    <property type="entry name" value="MFS_trans_sf"/>
</dbReference>